<feature type="compositionally biased region" description="Low complexity" evidence="5">
    <location>
        <begin position="169"/>
        <end position="179"/>
    </location>
</feature>
<evidence type="ECO:0000256" key="2">
    <source>
        <dbReference type="ARBA" id="ARBA00022963"/>
    </source>
</evidence>
<dbReference type="InterPro" id="IPR002641">
    <property type="entry name" value="PNPLA_dom"/>
</dbReference>
<dbReference type="STRING" id="86049.A0A1C1C8C2"/>
<sequence length="293" mass="34009">MFGTVALTLERCIDEACSATTAASTYFRNVEIRGRKYLDGGLFANNPAIEAWNEAKQMAVPPGQPQPPTVLPNLLVSVGTGRKKEMSGSNFMSLARFGLRRITDTTAPHQSMNNLVGQDGWRYHRFDVPWCIKNTTHKGLAKIKLDQCKKKKKKKKKKKSRPRGYRQPDGQQRNGLQQDDQQHQNAHHQENAIVKRAEEEDRPLREAASNAEPRQKDGYKPNKYDYTTFDKLRDRSMSYCKLAPARAQIDECASLLREYHVRRRRDDPDRWDRFRRHPDPNHHHQQQQQQQLP</sequence>
<dbReference type="GO" id="GO:0047499">
    <property type="term" value="F:calcium-independent phospholipase A2 activity"/>
    <property type="evidence" value="ECO:0007669"/>
    <property type="project" value="TreeGrafter"/>
</dbReference>
<feature type="region of interest" description="Disordered" evidence="5">
    <location>
        <begin position="143"/>
        <end position="225"/>
    </location>
</feature>
<dbReference type="VEuPathDB" id="FungiDB:CLCR_06144"/>
<evidence type="ECO:0000259" key="6">
    <source>
        <dbReference type="PROSITE" id="PS51635"/>
    </source>
</evidence>
<evidence type="ECO:0000313" key="7">
    <source>
        <dbReference type="EMBL" id="OCT44760.1"/>
    </source>
</evidence>
<comment type="caution">
    <text evidence="7">The sequence shown here is derived from an EMBL/GenBank/DDBJ whole genome shotgun (WGS) entry which is preliminary data.</text>
</comment>
<dbReference type="EMBL" id="LGRB01000020">
    <property type="protein sequence ID" value="OCT44760.1"/>
    <property type="molecule type" value="Genomic_DNA"/>
</dbReference>
<reference evidence="8" key="1">
    <citation type="submission" date="2015-07" db="EMBL/GenBank/DDBJ databases">
        <authorList>
            <person name="Teixeira M.M."/>
            <person name="Souza R.C."/>
            <person name="Almeida L.G."/>
            <person name="Vicente V.A."/>
            <person name="de Hoog S."/>
            <person name="Bocca A.L."/>
            <person name="de Almeida S.R."/>
            <person name="Vasconcelos A.T."/>
            <person name="Felipe M.S."/>
        </authorList>
    </citation>
    <scope>NUCLEOTIDE SEQUENCE [LARGE SCALE GENOMIC DNA]</scope>
    <source>
        <strain evidence="8">KSF</strain>
    </source>
</reference>
<dbReference type="SUPFAM" id="SSF52151">
    <property type="entry name" value="FabD/lysophospholipase-like"/>
    <property type="match status" value="1"/>
</dbReference>
<dbReference type="GO" id="GO:0016042">
    <property type="term" value="P:lipid catabolic process"/>
    <property type="evidence" value="ECO:0007669"/>
    <property type="project" value="UniProtKB-KW"/>
</dbReference>
<protein>
    <recommendedName>
        <fullName evidence="6">PNPLA domain-containing protein</fullName>
    </recommendedName>
</protein>
<keyword evidence="2" id="KW-0442">Lipid degradation</keyword>
<name>A0A1C1C8C2_9EURO</name>
<evidence type="ECO:0000256" key="1">
    <source>
        <dbReference type="ARBA" id="ARBA00022801"/>
    </source>
</evidence>
<keyword evidence="1" id="KW-0378">Hydrolase</keyword>
<dbReference type="Gene3D" id="3.40.1090.10">
    <property type="entry name" value="Cytosolic phospholipase A2 catalytic domain"/>
    <property type="match status" value="1"/>
</dbReference>
<evidence type="ECO:0000256" key="3">
    <source>
        <dbReference type="ARBA" id="ARBA00023098"/>
    </source>
</evidence>
<feature type="compositionally biased region" description="Basic and acidic residues" evidence="5">
    <location>
        <begin position="213"/>
        <end position="225"/>
    </location>
</feature>
<feature type="region of interest" description="Disordered" evidence="5">
    <location>
        <begin position="259"/>
        <end position="293"/>
    </location>
</feature>
<dbReference type="PROSITE" id="PS51635">
    <property type="entry name" value="PNPLA"/>
    <property type="match status" value="1"/>
</dbReference>
<dbReference type="GO" id="GO:0016020">
    <property type="term" value="C:membrane"/>
    <property type="evidence" value="ECO:0007669"/>
    <property type="project" value="TreeGrafter"/>
</dbReference>
<organism evidence="7 8">
    <name type="scientific">Cladophialophora carrionii</name>
    <dbReference type="NCBI Taxonomy" id="86049"/>
    <lineage>
        <taxon>Eukaryota</taxon>
        <taxon>Fungi</taxon>
        <taxon>Dikarya</taxon>
        <taxon>Ascomycota</taxon>
        <taxon>Pezizomycotina</taxon>
        <taxon>Eurotiomycetes</taxon>
        <taxon>Chaetothyriomycetidae</taxon>
        <taxon>Chaetothyriales</taxon>
        <taxon>Herpotrichiellaceae</taxon>
        <taxon>Cladophialophora</taxon>
    </lineage>
</organism>
<dbReference type="InterPro" id="IPR016035">
    <property type="entry name" value="Acyl_Trfase/lysoPLipase"/>
</dbReference>
<feature type="domain" description="PNPLA" evidence="6">
    <location>
        <begin position="1"/>
        <end position="52"/>
    </location>
</feature>
<proteinExistence type="predicted"/>
<feature type="short sequence motif" description="DGA/G" evidence="4">
    <location>
        <begin position="39"/>
        <end position="41"/>
    </location>
</feature>
<dbReference type="Pfam" id="PF01734">
    <property type="entry name" value="Patatin"/>
    <property type="match status" value="1"/>
</dbReference>
<accession>A0A1C1C8C2</accession>
<feature type="compositionally biased region" description="Basic and acidic residues" evidence="5">
    <location>
        <begin position="264"/>
        <end position="282"/>
    </location>
</feature>
<gene>
    <name evidence="7" type="ORF">CLCR_06144</name>
</gene>
<evidence type="ECO:0000256" key="4">
    <source>
        <dbReference type="PROSITE-ProRule" id="PRU01161"/>
    </source>
</evidence>
<dbReference type="GO" id="GO:0046486">
    <property type="term" value="P:glycerolipid metabolic process"/>
    <property type="evidence" value="ECO:0007669"/>
    <property type="project" value="UniProtKB-ARBA"/>
</dbReference>
<dbReference type="OrthoDB" id="626167at2759"/>
<keyword evidence="3" id="KW-0443">Lipid metabolism</keyword>
<dbReference type="PANTHER" id="PTHR24185:SF1">
    <property type="entry name" value="CALCIUM-INDEPENDENT PHOSPHOLIPASE A2-GAMMA"/>
    <property type="match status" value="1"/>
</dbReference>
<dbReference type="Proteomes" id="UP000094526">
    <property type="component" value="Unassembled WGS sequence"/>
</dbReference>
<evidence type="ECO:0000313" key="8">
    <source>
        <dbReference type="Proteomes" id="UP000094526"/>
    </source>
</evidence>
<evidence type="ECO:0000256" key="5">
    <source>
        <dbReference type="SAM" id="MobiDB-lite"/>
    </source>
</evidence>
<dbReference type="AlphaFoldDB" id="A0A1C1C8C2"/>
<feature type="compositionally biased region" description="Basic residues" evidence="5">
    <location>
        <begin position="149"/>
        <end position="164"/>
    </location>
</feature>
<comment type="caution">
    <text evidence="4">Lacks conserved residue(s) required for the propagation of feature annotation.</text>
</comment>
<dbReference type="GO" id="GO:0019369">
    <property type="term" value="P:arachidonate metabolic process"/>
    <property type="evidence" value="ECO:0007669"/>
    <property type="project" value="TreeGrafter"/>
</dbReference>
<keyword evidence="8" id="KW-1185">Reference proteome</keyword>
<feature type="compositionally biased region" description="Basic and acidic residues" evidence="5">
    <location>
        <begin position="187"/>
        <end position="205"/>
    </location>
</feature>
<dbReference type="PANTHER" id="PTHR24185">
    <property type="entry name" value="CALCIUM-INDEPENDENT PHOSPHOLIPASE A2-GAMMA"/>
    <property type="match status" value="1"/>
</dbReference>